<reference evidence="1" key="1">
    <citation type="submission" date="2020-07" db="EMBL/GenBank/DDBJ databases">
        <title>Multicomponent nature underlies the extraordinary mechanical properties of spider dragline silk.</title>
        <authorList>
            <person name="Kono N."/>
            <person name="Nakamura H."/>
            <person name="Mori M."/>
            <person name="Yoshida Y."/>
            <person name="Ohtoshi R."/>
            <person name="Malay A.D."/>
            <person name="Moran D.A.P."/>
            <person name="Tomita M."/>
            <person name="Numata K."/>
            <person name="Arakawa K."/>
        </authorList>
    </citation>
    <scope>NUCLEOTIDE SEQUENCE</scope>
</reference>
<evidence type="ECO:0000313" key="1">
    <source>
        <dbReference type="EMBL" id="GFQ72051.1"/>
    </source>
</evidence>
<sequence length="102" mass="11973">MKFSQVVELMKRQCHARACDHLNWRWRLDSYDSYLQTRHQSHIEGSVPIHEDMLSSHYGLGKGYTEQKDVSRACTRHAQMESNRVNTLAIPLEVEFHVPCFV</sequence>
<organism evidence="1 2">
    <name type="scientific">Trichonephila clavata</name>
    <name type="common">Joro spider</name>
    <name type="synonym">Nephila clavata</name>
    <dbReference type="NCBI Taxonomy" id="2740835"/>
    <lineage>
        <taxon>Eukaryota</taxon>
        <taxon>Metazoa</taxon>
        <taxon>Ecdysozoa</taxon>
        <taxon>Arthropoda</taxon>
        <taxon>Chelicerata</taxon>
        <taxon>Arachnida</taxon>
        <taxon>Araneae</taxon>
        <taxon>Araneomorphae</taxon>
        <taxon>Entelegynae</taxon>
        <taxon>Araneoidea</taxon>
        <taxon>Nephilidae</taxon>
        <taxon>Trichonephila</taxon>
    </lineage>
</organism>
<name>A0A8X6KFB2_TRICU</name>
<gene>
    <name evidence="1" type="ORF">TNCT_408341</name>
</gene>
<evidence type="ECO:0000313" key="2">
    <source>
        <dbReference type="Proteomes" id="UP000887116"/>
    </source>
</evidence>
<comment type="caution">
    <text evidence="1">The sequence shown here is derived from an EMBL/GenBank/DDBJ whole genome shotgun (WGS) entry which is preliminary data.</text>
</comment>
<proteinExistence type="predicted"/>
<dbReference type="EMBL" id="BMAO01021138">
    <property type="protein sequence ID" value="GFQ72051.1"/>
    <property type="molecule type" value="Genomic_DNA"/>
</dbReference>
<accession>A0A8X6KFB2</accession>
<dbReference type="AlphaFoldDB" id="A0A8X6KFB2"/>
<protein>
    <submittedName>
        <fullName evidence="1">Uncharacterized protein</fullName>
    </submittedName>
</protein>
<dbReference type="Proteomes" id="UP000887116">
    <property type="component" value="Unassembled WGS sequence"/>
</dbReference>
<keyword evidence="2" id="KW-1185">Reference proteome</keyword>